<dbReference type="CDD" id="cd14831">
    <property type="entry name" value="AP1_sigma"/>
    <property type="match status" value="1"/>
</dbReference>
<keyword evidence="10" id="KW-0168">Coated pit</keyword>
<evidence type="ECO:0000256" key="3">
    <source>
        <dbReference type="ARBA" id="ARBA00004600"/>
    </source>
</evidence>
<comment type="subunit">
    <text evidence="12">Adaptor protein complex 1 (AP-1) is a heterotetramer composed of two large adaptins (gamma-type subunit AP1G1 and beta-type subunit AP1B1), a medium adaptin (mu-type subunit AP1M1 or AP1M2) and a small adaptin (sigma-type subunit AP1S1 or AP1S2 or AP1S3).</text>
</comment>
<evidence type="ECO:0000256" key="7">
    <source>
        <dbReference type="ARBA" id="ARBA00022927"/>
    </source>
</evidence>
<keyword evidence="6" id="KW-0813">Transport</keyword>
<keyword evidence="11" id="KW-0968">Cytoplasmic vesicle</keyword>
<dbReference type="GO" id="GO:0035615">
    <property type="term" value="F:clathrin adaptor activity"/>
    <property type="evidence" value="ECO:0007669"/>
    <property type="project" value="InterPro"/>
</dbReference>
<evidence type="ECO:0000256" key="10">
    <source>
        <dbReference type="ARBA" id="ARBA00023176"/>
    </source>
</evidence>
<dbReference type="AlphaFoldDB" id="A0A914HN47"/>
<dbReference type="WBParaSite" id="Gr19_v10_g2835.t2">
    <property type="protein sequence ID" value="Gr19_v10_g2835.t2"/>
    <property type="gene ID" value="Gr19_v10_g2835"/>
</dbReference>
<dbReference type="InterPro" id="IPR036028">
    <property type="entry name" value="SH3-like_dom_sf"/>
</dbReference>
<dbReference type="Pfam" id="PF14604">
    <property type="entry name" value="SH3_9"/>
    <property type="match status" value="1"/>
</dbReference>
<evidence type="ECO:0000256" key="13">
    <source>
        <dbReference type="PROSITE-ProRule" id="PRU00192"/>
    </source>
</evidence>
<evidence type="ECO:0000256" key="4">
    <source>
        <dbReference type="ARBA" id="ARBA00006972"/>
    </source>
</evidence>
<dbReference type="Gene3D" id="3.30.450.60">
    <property type="match status" value="1"/>
</dbReference>
<dbReference type="GO" id="GO:0030121">
    <property type="term" value="C:AP-1 adaptor complex"/>
    <property type="evidence" value="ECO:0007669"/>
    <property type="project" value="InterPro"/>
</dbReference>
<evidence type="ECO:0000259" key="15">
    <source>
        <dbReference type="PROSITE" id="PS50002"/>
    </source>
</evidence>
<keyword evidence="9" id="KW-0472">Membrane</keyword>
<keyword evidence="8" id="KW-0333">Golgi apparatus</keyword>
<evidence type="ECO:0000256" key="1">
    <source>
        <dbReference type="ARBA" id="ARBA00004180"/>
    </source>
</evidence>
<dbReference type="FunFam" id="3.30.450.60:FF:000005">
    <property type="entry name" value="AP complex subunit sigma"/>
    <property type="match status" value="1"/>
</dbReference>
<evidence type="ECO:0000313" key="17">
    <source>
        <dbReference type="WBParaSite" id="Gr19_v10_g2835.t2"/>
    </source>
</evidence>
<dbReference type="InterPro" id="IPR001452">
    <property type="entry name" value="SH3_domain"/>
</dbReference>
<evidence type="ECO:0000256" key="2">
    <source>
        <dbReference type="ARBA" id="ARBA00004555"/>
    </source>
</evidence>
<evidence type="ECO:0000256" key="12">
    <source>
        <dbReference type="ARBA" id="ARBA00065677"/>
    </source>
</evidence>
<reference evidence="17" key="1">
    <citation type="submission" date="2022-11" db="UniProtKB">
        <authorList>
            <consortium name="WormBaseParasite"/>
        </authorList>
    </citation>
    <scope>IDENTIFICATION</scope>
</reference>
<dbReference type="PANTHER" id="PTHR11753">
    <property type="entry name" value="ADAPTOR COMPLEXES SMALL SUBUNIT FAMILY"/>
    <property type="match status" value="1"/>
</dbReference>
<dbReference type="InterPro" id="IPR011012">
    <property type="entry name" value="Longin-like_dom_sf"/>
</dbReference>
<dbReference type="Gene3D" id="2.30.30.40">
    <property type="entry name" value="SH3 Domains"/>
    <property type="match status" value="2"/>
</dbReference>
<dbReference type="SUPFAM" id="SSF50044">
    <property type="entry name" value="SH3-domain"/>
    <property type="match status" value="2"/>
</dbReference>
<dbReference type="GO" id="GO:0015031">
    <property type="term" value="P:protein transport"/>
    <property type="evidence" value="ECO:0007669"/>
    <property type="project" value="UniProtKB-KW"/>
</dbReference>
<keyword evidence="7" id="KW-0653">Protein transport</keyword>
<dbReference type="GO" id="GO:0005905">
    <property type="term" value="C:clathrin-coated pit"/>
    <property type="evidence" value="ECO:0007669"/>
    <property type="project" value="UniProtKB-SubCell"/>
</dbReference>
<dbReference type="InterPro" id="IPR022775">
    <property type="entry name" value="AP_mu_sigma_su"/>
</dbReference>
<keyword evidence="16" id="KW-1185">Reference proteome</keyword>
<evidence type="ECO:0000256" key="11">
    <source>
        <dbReference type="ARBA" id="ARBA00023329"/>
    </source>
</evidence>
<accession>A0A914HN47</accession>
<evidence type="ECO:0000256" key="5">
    <source>
        <dbReference type="ARBA" id="ARBA00022443"/>
    </source>
</evidence>
<dbReference type="InterPro" id="IPR044733">
    <property type="entry name" value="AP1_sigma"/>
</dbReference>
<comment type="subcellular location">
    <subcellularLocation>
        <location evidence="1">Cytoplasmic vesicle membrane</location>
        <topology evidence="1">Peripheral membrane protein</topology>
        <orientation evidence="1">Cytoplasmic side</orientation>
    </subcellularLocation>
    <subcellularLocation>
        <location evidence="2">Golgi apparatus</location>
    </subcellularLocation>
    <subcellularLocation>
        <location evidence="3">Membrane</location>
        <location evidence="3">Clathrin-coated pit</location>
    </subcellularLocation>
</comment>
<feature type="region of interest" description="Disordered" evidence="14">
    <location>
        <begin position="513"/>
        <end position="532"/>
    </location>
</feature>
<organism evidence="16 17">
    <name type="scientific">Globodera rostochiensis</name>
    <name type="common">Golden nematode worm</name>
    <name type="synonym">Heterodera rostochiensis</name>
    <dbReference type="NCBI Taxonomy" id="31243"/>
    <lineage>
        <taxon>Eukaryota</taxon>
        <taxon>Metazoa</taxon>
        <taxon>Ecdysozoa</taxon>
        <taxon>Nematoda</taxon>
        <taxon>Chromadorea</taxon>
        <taxon>Rhabditida</taxon>
        <taxon>Tylenchina</taxon>
        <taxon>Tylenchomorpha</taxon>
        <taxon>Tylenchoidea</taxon>
        <taxon>Heteroderidae</taxon>
        <taxon>Heteroderinae</taxon>
        <taxon>Globodera</taxon>
    </lineage>
</organism>
<name>A0A914HN47_GLORO</name>
<evidence type="ECO:0000256" key="6">
    <source>
        <dbReference type="ARBA" id="ARBA00022448"/>
    </source>
</evidence>
<sequence length="798" mass="85367">MSSPTGQGTREKGNVARIVDRLSKQDFNTLTRAESAPLKANRCGGGISSVGAVGGGGVCGNGGVVGLSVVENALEIDGGGDVIAEVNDAPNGHKPKECAVEGDELTVLELVEDGWARGCILHSASSPHSKGRSGLYPTNFVSTISPTPTTQTTPATANASVPSLSKIEGLLSSGGVPISTSTSVSKPSSVLSSSVNNVLPSSLLKGGGASTVAAGARRAMSTLIAPTSAVTVLESGDASNAHKSKEFAKVLYNYEAANPDEISLLEGTIVTVVSRNCEEEDWFVAEHEGRRGLFPDNFVRFLDHGHMQVSPNALPPSLPAKPSKFCGVGGNPPAVPPISSRNSVNALFKSSTDSSKATTTDVQQSMAVDRMSQPVVPKPMLNNGAALDASKSNVFSTNRRSVIEGLQKQLFPSGKLPPQRPPQPNLPGTRSLGAGVEPTLEPKLIKDGETPAKLLISSSSIVKSRTNIAPSNKRPPSKVNSAATLADAVNDSTAYQPQNAPSLVFVVKEPTQAHEQIHSSPEDLTTTTAGSPPPVSSCLLAMNKTTVFSTRPPSPVLQPTPILCAVVDEQQLSQHPQLTLFSPTTGVNKQFQAQQSPHLPSSPSIDHSNYVSRAEFDRYKEEQEHKLAALHADLEGLRPLIGRSSGYCLLFSGKLRLQKWYVAYADENKKQIARELITTILARKPKMCAFLEYKDMKIAYKRYASLYFCSAIEQSDNELLCLEIIHRYVELLDRYFGSVCELDITFNFEKAYFILDEFLLAGEIQETSMRQILKAISAQDLLRDNETTQGLFEVNGFG</sequence>
<evidence type="ECO:0000256" key="8">
    <source>
        <dbReference type="ARBA" id="ARBA00023034"/>
    </source>
</evidence>
<protein>
    <submittedName>
        <fullName evidence="17">SH3 domain-containing protein</fullName>
    </submittedName>
</protein>
<dbReference type="Pfam" id="PF01217">
    <property type="entry name" value="Clat_adaptor_s"/>
    <property type="match status" value="1"/>
</dbReference>
<dbReference type="SUPFAM" id="SSF64356">
    <property type="entry name" value="SNARE-like"/>
    <property type="match status" value="1"/>
</dbReference>
<dbReference type="Proteomes" id="UP000887572">
    <property type="component" value="Unplaced"/>
</dbReference>
<dbReference type="InterPro" id="IPR016635">
    <property type="entry name" value="AP_complex_ssu"/>
</dbReference>
<evidence type="ECO:0000313" key="16">
    <source>
        <dbReference type="Proteomes" id="UP000887572"/>
    </source>
</evidence>
<evidence type="ECO:0000256" key="14">
    <source>
        <dbReference type="SAM" id="MobiDB-lite"/>
    </source>
</evidence>
<proteinExistence type="inferred from homology"/>
<comment type="similarity">
    <text evidence="4">Belongs to the adaptor complexes small subunit family.</text>
</comment>
<feature type="region of interest" description="Disordered" evidence="14">
    <location>
        <begin position="409"/>
        <end position="435"/>
    </location>
</feature>
<keyword evidence="5 13" id="KW-0728">SH3 domain</keyword>
<dbReference type="SMART" id="SM00326">
    <property type="entry name" value="SH3"/>
    <property type="match status" value="2"/>
</dbReference>
<evidence type="ECO:0000256" key="9">
    <source>
        <dbReference type="ARBA" id="ARBA00023136"/>
    </source>
</evidence>
<feature type="domain" description="SH3" evidence="15">
    <location>
        <begin position="243"/>
        <end position="304"/>
    </location>
</feature>
<dbReference type="PROSITE" id="PS50002">
    <property type="entry name" value="SH3"/>
    <property type="match status" value="1"/>
</dbReference>